<dbReference type="InterPro" id="IPR048307">
    <property type="entry name" value="STT3_N"/>
</dbReference>
<evidence type="ECO:0000256" key="12">
    <source>
        <dbReference type="ARBA" id="ARBA00023136"/>
    </source>
</evidence>
<feature type="transmembrane region" description="Helical" evidence="14">
    <location>
        <begin position="368"/>
        <end position="388"/>
    </location>
</feature>
<gene>
    <name evidence="16" type="ORF">LCGC14_0830140</name>
</gene>
<feature type="transmembrane region" description="Helical" evidence="14">
    <location>
        <begin position="244"/>
        <end position="262"/>
    </location>
</feature>
<evidence type="ECO:0000313" key="16">
    <source>
        <dbReference type="EMBL" id="KKN30836.1"/>
    </source>
</evidence>
<accession>A0A0F9S128</accession>
<proteinExistence type="inferred from homology"/>
<evidence type="ECO:0000256" key="4">
    <source>
        <dbReference type="ARBA" id="ARBA00004922"/>
    </source>
</evidence>
<evidence type="ECO:0000256" key="6">
    <source>
        <dbReference type="ARBA" id="ARBA00022676"/>
    </source>
</evidence>
<evidence type="ECO:0000256" key="1">
    <source>
        <dbReference type="ARBA" id="ARBA00001936"/>
    </source>
</evidence>
<keyword evidence="7" id="KW-0808">Transferase</keyword>
<keyword evidence="13" id="KW-0464">Manganese</keyword>
<evidence type="ECO:0000256" key="14">
    <source>
        <dbReference type="SAM" id="Phobius"/>
    </source>
</evidence>
<keyword evidence="8 14" id="KW-0812">Transmembrane</keyword>
<keyword evidence="12 14" id="KW-0472">Membrane</keyword>
<feature type="transmembrane region" description="Helical" evidence="14">
    <location>
        <begin position="178"/>
        <end position="195"/>
    </location>
</feature>
<feature type="transmembrane region" description="Helical" evidence="14">
    <location>
        <begin position="149"/>
        <end position="166"/>
    </location>
</feature>
<feature type="transmembrane region" description="Helical" evidence="14">
    <location>
        <begin position="96"/>
        <end position="116"/>
    </location>
</feature>
<feature type="transmembrane region" description="Helical" evidence="14">
    <location>
        <begin position="419"/>
        <end position="439"/>
    </location>
</feature>
<dbReference type="GO" id="GO:0012505">
    <property type="term" value="C:endomembrane system"/>
    <property type="evidence" value="ECO:0007669"/>
    <property type="project" value="UniProtKB-SubCell"/>
</dbReference>
<reference evidence="16" key="1">
    <citation type="journal article" date="2015" name="Nature">
        <title>Complex archaea that bridge the gap between prokaryotes and eukaryotes.</title>
        <authorList>
            <person name="Spang A."/>
            <person name="Saw J.H."/>
            <person name="Jorgensen S.L."/>
            <person name="Zaremba-Niedzwiedzka K."/>
            <person name="Martijn J."/>
            <person name="Lind A.E."/>
            <person name="van Eijk R."/>
            <person name="Schleper C."/>
            <person name="Guy L."/>
            <person name="Ettema T.J."/>
        </authorList>
    </citation>
    <scope>NUCLEOTIDE SEQUENCE</scope>
</reference>
<keyword evidence="6" id="KW-0328">Glycosyltransferase</keyword>
<feature type="transmembrane region" description="Helical" evidence="14">
    <location>
        <begin position="215"/>
        <end position="237"/>
    </location>
</feature>
<evidence type="ECO:0000256" key="7">
    <source>
        <dbReference type="ARBA" id="ARBA00022679"/>
    </source>
</evidence>
<dbReference type="Pfam" id="PF02516">
    <property type="entry name" value="STT3"/>
    <property type="match status" value="1"/>
</dbReference>
<feature type="transmembrane region" description="Helical" evidence="14">
    <location>
        <begin position="123"/>
        <end position="143"/>
    </location>
</feature>
<feature type="transmembrane region" description="Helical" evidence="14">
    <location>
        <begin position="312"/>
        <end position="329"/>
    </location>
</feature>
<comment type="caution">
    <text evidence="16">The sequence shown here is derived from an EMBL/GenBank/DDBJ whole genome shotgun (WGS) entry which is preliminary data.</text>
</comment>
<sequence>MVKIFASLRNFNDRIRTSVSIKTRNILFFIAIFLVVVLAVMLRITPILRGPRLIKAFDPWIQWYNAEYLSEHSIFEYFKWRDYKSWYPQGFNRANLRPGLTFTVVAIHKFLTFIGLNISLYDICFFFPAFMGGLTVLVIYFLGKEVLDRGTGLVAAFFLAFNPGFAQRTMAGFFDNETIGVFATLLAFLFLLKAMRTGKILHGLIGGLALGYLSLSWGGFEFVFLVIPILSIILVFTDKFNQNILIAYAMVEGVGLLIFSLYNGFSYDLLFSDLKIGGIFLFTIVLTIFHIIKNKREEYPSLYQNLINIIKWGFIPAVIFVAFVVWVAPDLIPFGFGARFQTILNPLYRGEISLIASVAEQMPSPWSVFYYNTLIPLILTPLGIYFCFKRLNAPEIFLILFVLFMFYFTGSMIRIILMFAPAVSIVGAYGLVSILKIYGSFLGEKKVGVSKKRRRQLKGTIGSSEVIAIFFVAGFLGIAQIVHSTNISIEQLSYSQISPGGVLHDWEESLVWMRSNLEGTEVVVSWWDYGYWLTPIGNVTTVNDNATMNQTRIGLTGMALMQTDEILSAKAFRALKADYVLVYFGLLINGLGGDEGKWPWMVKICNDNYAKYIKMGLEEDNWAEDSVFIEDEYQNASTGKMGAKWFQSQLVKLMFFGTPTNPDEVDQNDIRRTYVNRIHSQEVTEGGVWKDYIPDNGLYESKVFIPEYFSNLGLVKLYKIDYTVLESRFFITEAEVYDSGYATFKIKNTGTKDLLISDVDINGINYDFAMGDNINRTLKAGDSNLVWVNIGGSSFQKDDVIKINVSARSEALEGRVYDFSNNTENFFVKGAQQGSININRKNSKVIQKNASTSDIFLEVENTGSTIEFLDRFYVNNDTDEKRVPLVNTEFLSGSRILEPGDKAYVHLSQITTSFLPIRTFNKIGVATPYDIRDELLFSSTLENFSLSILNYERILSPENFATIKDDYRKHIPIDLNMTSAVTYPNGTTILKIKVKNTGDIIFGIDSVYLTESLLEVDFDDFVYNPGLLDENEEDFLIIDATTYINSEVNEEILVSITGNFDILGTVTSDIGYIHTIKNEEDIKIIQSVEGITTSFIYANETGRLLIKNTGNKPITIDNIYFNETSASDIEYTFGSSSLDIQECAVVSFNIPDLAINDSDDVVINITTTSTAQTVETYNAFVDPIYYNITIDDGATIDAENLTLILYNSGKFNVTLNSIFINDTYIASSTFYENFVEVGAGDSIYLPLNVSALELIFGAINVNDEFVIIVRSEEGAEISHQVVIIP</sequence>
<evidence type="ECO:0000256" key="10">
    <source>
        <dbReference type="ARBA" id="ARBA00022842"/>
    </source>
</evidence>
<dbReference type="InterPro" id="IPR003674">
    <property type="entry name" value="Oligo_trans_STT3"/>
</dbReference>
<evidence type="ECO:0000256" key="2">
    <source>
        <dbReference type="ARBA" id="ARBA00001946"/>
    </source>
</evidence>
<evidence type="ECO:0000256" key="11">
    <source>
        <dbReference type="ARBA" id="ARBA00022989"/>
    </source>
</evidence>
<feature type="transmembrane region" description="Helical" evidence="14">
    <location>
        <begin position="274"/>
        <end position="292"/>
    </location>
</feature>
<dbReference type="Gene3D" id="3.40.50.12610">
    <property type="match status" value="1"/>
</dbReference>
<evidence type="ECO:0000256" key="8">
    <source>
        <dbReference type="ARBA" id="ARBA00022692"/>
    </source>
</evidence>
<dbReference type="GO" id="GO:0046872">
    <property type="term" value="F:metal ion binding"/>
    <property type="evidence" value="ECO:0007669"/>
    <property type="project" value="UniProtKB-KW"/>
</dbReference>
<evidence type="ECO:0000256" key="13">
    <source>
        <dbReference type="ARBA" id="ARBA00023211"/>
    </source>
</evidence>
<feature type="transmembrane region" description="Helical" evidence="14">
    <location>
        <begin position="395"/>
        <end position="413"/>
    </location>
</feature>
<name>A0A0F9S128_9ZZZZ</name>
<dbReference type="UniPathway" id="UPA00378"/>
<feature type="transmembrane region" description="Helical" evidence="14">
    <location>
        <begin position="460"/>
        <end position="482"/>
    </location>
</feature>
<dbReference type="GO" id="GO:0004576">
    <property type="term" value="F:oligosaccharyl transferase activity"/>
    <property type="evidence" value="ECO:0007669"/>
    <property type="project" value="InterPro"/>
</dbReference>
<dbReference type="EMBL" id="LAZR01002377">
    <property type="protein sequence ID" value="KKN30836.1"/>
    <property type="molecule type" value="Genomic_DNA"/>
</dbReference>
<protein>
    <recommendedName>
        <fullName evidence="15">Oligosaccharyl transferase STT3 N-terminal domain-containing protein</fullName>
    </recommendedName>
</protein>
<evidence type="ECO:0000256" key="9">
    <source>
        <dbReference type="ARBA" id="ARBA00022723"/>
    </source>
</evidence>
<comment type="cofactor">
    <cofactor evidence="1">
        <name>Mn(2+)</name>
        <dbReference type="ChEBI" id="CHEBI:29035"/>
    </cofactor>
</comment>
<keyword evidence="10" id="KW-0460">Magnesium</keyword>
<evidence type="ECO:0000259" key="15">
    <source>
        <dbReference type="Pfam" id="PF02516"/>
    </source>
</evidence>
<evidence type="ECO:0000256" key="3">
    <source>
        <dbReference type="ARBA" id="ARBA00004127"/>
    </source>
</evidence>
<keyword evidence="9" id="KW-0479">Metal-binding</keyword>
<dbReference type="GO" id="GO:0016020">
    <property type="term" value="C:membrane"/>
    <property type="evidence" value="ECO:0007669"/>
    <property type="project" value="InterPro"/>
</dbReference>
<comment type="cofactor">
    <cofactor evidence="2">
        <name>Mg(2+)</name>
        <dbReference type="ChEBI" id="CHEBI:18420"/>
    </cofactor>
</comment>
<organism evidence="16">
    <name type="scientific">marine sediment metagenome</name>
    <dbReference type="NCBI Taxonomy" id="412755"/>
    <lineage>
        <taxon>unclassified sequences</taxon>
        <taxon>metagenomes</taxon>
        <taxon>ecological metagenomes</taxon>
    </lineage>
</organism>
<comment type="subcellular location">
    <subcellularLocation>
        <location evidence="3">Endomembrane system</location>
        <topology evidence="3">Multi-pass membrane protein</topology>
    </subcellularLocation>
</comment>
<dbReference type="PANTHER" id="PTHR13872:SF1">
    <property type="entry name" value="DOLICHYL-DIPHOSPHOOLIGOSACCHARIDE--PROTEIN GLYCOSYLTRANSFERASE SUBUNIT STT3B"/>
    <property type="match status" value="1"/>
</dbReference>
<dbReference type="PANTHER" id="PTHR13872">
    <property type="entry name" value="DOLICHYL-DIPHOSPHOOLIGOSACCHARIDE--PROTEIN GLYCOSYLTRANSFERASE SUBUNIT"/>
    <property type="match status" value="1"/>
</dbReference>
<comment type="pathway">
    <text evidence="4">Protein modification; protein glycosylation.</text>
</comment>
<feature type="transmembrane region" description="Helical" evidence="14">
    <location>
        <begin position="26"/>
        <end position="44"/>
    </location>
</feature>
<comment type="similarity">
    <text evidence="5">Belongs to the STT3 family.</text>
</comment>
<feature type="domain" description="Oligosaccharyl transferase STT3 N-terminal" evidence="15">
    <location>
        <begin position="27"/>
        <end position="426"/>
    </location>
</feature>
<evidence type="ECO:0000256" key="5">
    <source>
        <dbReference type="ARBA" id="ARBA00010810"/>
    </source>
</evidence>
<keyword evidence="11 14" id="KW-1133">Transmembrane helix</keyword>